<accession>A0ABP8G728</accession>
<reference evidence="2" key="1">
    <citation type="journal article" date="2019" name="Int. J. Syst. Evol. Microbiol.">
        <title>The Global Catalogue of Microorganisms (GCM) 10K type strain sequencing project: providing services to taxonomists for standard genome sequencing and annotation.</title>
        <authorList>
            <consortium name="The Broad Institute Genomics Platform"/>
            <consortium name="The Broad Institute Genome Sequencing Center for Infectious Disease"/>
            <person name="Wu L."/>
            <person name="Ma J."/>
        </authorList>
    </citation>
    <scope>NUCLEOTIDE SEQUENCE [LARGE SCALE GENOMIC DNA]</scope>
    <source>
        <strain evidence="2">JCM 17705</strain>
    </source>
</reference>
<dbReference type="EMBL" id="BAABFT010000003">
    <property type="protein sequence ID" value="GAA4318559.1"/>
    <property type="molecule type" value="Genomic_DNA"/>
</dbReference>
<sequence length="179" mass="20305">MGLGSYAQLKHSKQTLYPEYKGLVMAGYQGWFRAEGDGSGAKRYAYGNENRTGIDMWPDVTEYEKTYDTPFKLANGQTAKFFSSYDKSTVDLHFKWMQQYGVDGVFMQRFFGNAKNHDKESLTILQNAFEAASKYERAIGVMYDLSGLSGANEDCSALIEDWKYLVDQLKVTNQPGKKT</sequence>
<dbReference type="Gene3D" id="3.20.20.80">
    <property type="entry name" value="Glycosidases"/>
    <property type="match status" value="1"/>
</dbReference>
<dbReference type="Proteomes" id="UP001500582">
    <property type="component" value="Unassembled WGS sequence"/>
</dbReference>
<keyword evidence="2" id="KW-1185">Reference proteome</keyword>
<evidence type="ECO:0008006" key="3">
    <source>
        <dbReference type="Google" id="ProtNLM"/>
    </source>
</evidence>
<evidence type="ECO:0000313" key="2">
    <source>
        <dbReference type="Proteomes" id="UP001500582"/>
    </source>
</evidence>
<protein>
    <recommendedName>
        <fullName evidence="3">Glycosyl hydrolase family 10</fullName>
    </recommendedName>
</protein>
<comment type="caution">
    <text evidence="1">The sequence shown here is derived from an EMBL/GenBank/DDBJ whole genome shotgun (WGS) entry which is preliminary data.</text>
</comment>
<name>A0ABP8G728_9SPHI</name>
<gene>
    <name evidence="1" type="ORF">GCM10023149_16700</name>
</gene>
<proteinExistence type="predicted"/>
<organism evidence="1 2">
    <name type="scientific">Mucilaginibacter gynuensis</name>
    <dbReference type="NCBI Taxonomy" id="1302236"/>
    <lineage>
        <taxon>Bacteria</taxon>
        <taxon>Pseudomonadati</taxon>
        <taxon>Bacteroidota</taxon>
        <taxon>Sphingobacteriia</taxon>
        <taxon>Sphingobacteriales</taxon>
        <taxon>Sphingobacteriaceae</taxon>
        <taxon>Mucilaginibacter</taxon>
    </lineage>
</organism>
<evidence type="ECO:0000313" key="1">
    <source>
        <dbReference type="EMBL" id="GAA4318559.1"/>
    </source>
</evidence>